<gene>
    <name evidence="1" type="ORF">ABI_17040</name>
</gene>
<keyword evidence="2" id="KW-1185">Reference proteome</keyword>
<accession>F4QK86</accession>
<dbReference type="HOGENOM" id="CLU_3323864_0_0_5"/>
<dbReference type="Proteomes" id="UP000006512">
    <property type="component" value="Unassembled WGS sequence"/>
</dbReference>
<protein>
    <submittedName>
        <fullName evidence="1">Cytochrome B561</fullName>
    </submittedName>
</protein>
<dbReference type="AlphaFoldDB" id="F4QK86"/>
<evidence type="ECO:0000313" key="1">
    <source>
        <dbReference type="EMBL" id="EGF93264.1"/>
    </source>
</evidence>
<organism evidence="1 2">
    <name type="scientific">Asticcacaulis biprosthecium C19</name>
    <dbReference type="NCBI Taxonomy" id="715226"/>
    <lineage>
        <taxon>Bacteria</taxon>
        <taxon>Pseudomonadati</taxon>
        <taxon>Pseudomonadota</taxon>
        <taxon>Alphaproteobacteria</taxon>
        <taxon>Caulobacterales</taxon>
        <taxon>Caulobacteraceae</taxon>
        <taxon>Asticcacaulis</taxon>
    </lineage>
</organism>
<reference evidence="2" key="1">
    <citation type="submission" date="2011-03" db="EMBL/GenBank/DDBJ databases">
        <title>Draft genome sequence of Brevundimonas diminuta.</title>
        <authorList>
            <person name="Brown P.J.B."/>
            <person name="Buechlein A."/>
            <person name="Hemmerich C."/>
            <person name="Brun Y.V."/>
        </authorList>
    </citation>
    <scope>NUCLEOTIDE SEQUENCE [LARGE SCALE GENOMIC DNA]</scope>
    <source>
        <strain evidence="2">C19</strain>
    </source>
</reference>
<name>F4QK86_9CAUL</name>
<sequence>MSGNLLMLIVALHVTYLFAFKRPLARFMLFFEAKKPSK</sequence>
<dbReference type="STRING" id="715226.ABI_17040"/>
<proteinExistence type="predicted"/>
<dbReference type="EMBL" id="GL883077">
    <property type="protein sequence ID" value="EGF93264.1"/>
    <property type="molecule type" value="Genomic_DNA"/>
</dbReference>
<evidence type="ECO:0000313" key="2">
    <source>
        <dbReference type="Proteomes" id="UP000006512"/>
    </source>
</evidence>